<dbReference type="GO" id="GO:0015689">
    <property type="term" value="P:molybdate ion transport"/>
    <property type="evidence" value="ECO:0007669"/>
    <property type="project" value="InterPro"/>
</dbReference>
<evidence type="ECO:0000313" key="5">
    <source>
        <dbReference type="Proteomes" id="UP000632828"/>
    </source>
</evidence>
<evidence type="ECO:0000313" key="4">
    <source>
        <dbReference type="EMBL" id="MBD1399732.1"/>
    </source>
</evidence>
<reference evidence="4" key="1">
    <citation type="submission" date="2020-09" db="EMBL/GenBank/DDBJ databases">
        <title>Pelobacter alkaliphilus sp. nov., a novel anaerobic arsenate-reducing bacterium from terrestrial mud volcano.</title>
        <authorList>
            <person name="Khomyakova M.A."/>
            <person name="Merkel A.Y."/>
            <person name="Slobodkin A.I."/>
        </authorList>
    </citation>
    <scope>NUCLEOTIDE SEQUENCE</scope>
    <source>
        <strain evidence="4">M08fum</strain>
    </source>
</reference>
<dbReference type="EMBL" id="JACWUN010000003">
    <property type="protein sequence ID" value="MBD1399732.1"/>
    <property type="molecule type" value="Genomic_DNA"/>
</dbReference>
<keyword evidence="5" id="KW-1185">Reference proteome</keyword>
<evidence type="ECO:0000256" key="2">
    <source>
        <dbReference type="PROSITE-ProRule" id="PRU01213"/>
    </source>
</evidence>
<proteinExistence type="predicted"/>
<dbReference type="Gene3D" id="2.40.50.100">
    <property type="match status" value="2"/>
</dbReference>
<protein>
    <submittedName>
        <fullName evidence="4">TOBE domain-containing protein</fullName>
    </submittedName>
</protein>
<dbReference type="SUPFAM" id="SSF50331">
    <property type="entry name" value="MOP-like"/>
    <property type="match status" value="1"/>
</dbReference>
<dbReference type="RefSeq" id="WP_191154007.1">
    <property type="nucleotide sequence ID" value="NZ_JACWUN010000003.1"/>
</dbReference>
<gene>
    <name evidence="4" type="ORF">ICT70_03520</name>
</gene>
<sequence>MNSIPGTIAAIDTDGNLSLVDIEVTSDFRMSALIVETPEHCPWLKTGHKIKILFKETEVSIARNLSGQISLRNRFAATITDIRSEGMLAEITLERAGHQVVSIITSRSAQRMELKTGDQVEWLVKANEVSLTGN</sequence>
<dbReference type="InterPro" id="IPR004606">
    <property type="entry name" value="Mop_domain"/>
</dbReference>
<name>A0A8J6QX11_9BACT</name>
<dbReference type="InterPro" id="IPR005116">
    <property type="entry name" value="Transp-assoc_OB_typ1"/>
</dbReference>
<feature type="domain" description="Mop" evidence="3">
    <location>
        <begin position="68"/>
        <end position="133"/>
    </location>
</feature>
<evidence type="ECO:0000259" key="3">
    <source>
        <dbReference type="PROSITE" id="PS51866"/>
    </source>
</evidence>
<accession>A0A8J6QX11</accession>
<dbReference type="AlphaFoldDB" id="A0A8J6QX11"/>
<dbReference type="Pfam" id="PF03459">
    <property type="entry name" value="TOBE"/>
    <property type="match status" value="1"/>
</dbReference>
<evidence type="ECO:0000256" key="1">
    <source>
        <dbReference type="ARBA" id="ARBA00022505"/>
    </source>
</evidence>
<keyword evidence="1 2" id="KW-0500">Molybdenum</keyword>
<dbReference type="Proteomes" id="UP000632828">
    <property type="component" value="Unassembled WGS sequence"/>
</dbReference>
<comment type="caution">
    <text evidence="4">The sequence shown here is derived from an EMBL/GenBank/DDBJ whole genome shotgun (WGS) entry which is preliminary data.</text>
</comment>
<dbReference type="PROSITE" id="PS51866">
    <property type="entry name" value="MOP"/>
    <property type="match status" value="1"/>
</dbReference>
<organism evidence="4 5">
    <name type="scientific">Pelovirga terrestris</name>
    <dbReference type="NCBI Taxonomy" id="2771352"/>
    <lineage>
        <taxon>Bacteria</taxon>
        <taxon>Pseudomonadati</taxon>
        <taxon>Thermodesulfobacteriota</taxon>
        <taxon>Desulfuromonadia</taxon>
        <taxon>Geobacterales</taxon>
        <taxon>Geobacteraceae</taxon>
        <taxon>Pelovirga</taxon>
    </lineage>
</organism>
<dbReference type="InterPro" id="IPR008995">
    <property type="entry name" value="Mo/tungstate-bd_C_term_dom"/>
</dbReference>